<reference evidence="6" key="1">
    <citation type="submission" date="2023-06" db="EMBL/GenBank/DDBJ databases">
        <title>Genome-scale phylogeny and comparative genomics of the fungal order Sordariales.</title>
        <authorList>
            <consortium name="Lawrence Berkeley National Laboratory"/>
            <person name="Hensen N."/>
            <person name="Bonometti L."/>
            <person name="Westerberg I."/>
            <person name="Brannstrom I.O."/>
            <person name="Guillou S."/>
            <person name="Cros-Aarteil S."/>
            <person name="Calhoun S."/>
            <person name="Haridas S."/>
            <person name="Kuo A."/>
            <person name="Mondo S."/>
            <person name="Pangilinan J."/>
            <person name="Riley R."/>
            <person name="Labutti K."/>
            <person name="Andreopoulos B."/>
            <person name="Lipzen A."/>
            <person name="Chen C."/>
            <person name="Yanf M."/>
            <person name="Daum C."/>
            <person name="Ng V."/>
            <person name="Clum A."/>
            <person name="Steindorff A."/>
            <person name="Ohm R."/>
            <person name="Martin F."/>
            <person name="Silar P."/>
            <person name="Natvig D."/>
            <person name="Lalanne C."/>
            <person name="Gautier V."/>
            <person name="Ament-Velasquez S.L."/>
            <person name="Kruys A."/>
            <person name="Hutchinson M.I."/>
            <person name="Powell A.J."/>
            <person name="Barry K."/>
            <person name="Miller A.N."/>
            <person name="Grigoriev I.V."/>
            <person name="Debuchy R."/>
            <person name="Gladieux P."/>
            <person name="Thoren M.H."/>
            <person name="Johannesson H."/>
        </authorList>
    </citation>
    <scope>NUCLEOTIDE SEQUENCE</scope>
    <source>
        <strain evidence="6">PSN4</strain>
    </source>
</reference>
<gene>
    <name evidence="6" type="ORF">QBC47DRAFT_131170</name>
</gene>
<dbReference type="InterPro" id="IPR001466">
    <property type="entry name" value="Beta-lactam-related"/>
</dbReference>
<keyword evidence="3" id="KW-0732">Signal</keyword>
<feature type="domain" description="Beta-lactamase-like ARB-00930-like C-terminal" evidence="5">
    <location>
        <begin position="422"/>
        <end position="621"/>
    </location>
</feature>
<sequence length="624" mass="66788">MVKISSLTLCAAGAAAVQALECHPGGPLLPRPRRIEKLDAVRNALANLTLTLDNAFEGEIRAGFNVENTSISVGLVSFDQAEPSVPVWEYHRLSPANVRGTKHIDRHSQYLIGSVTKAISDAILLRHNLNLDDPITKYIPALADKSSLINWENITLGALAGQVAGVVPNYGFSEYFYLKDWLETLGFPHIENSSYPECGVVALNGPCDKEQLLKGMLLSNPIAPPYARPVYSNVAFTLLMYALGSVTNQTIAQLFDDITVPLGMTSTRSSPGDEPLAVIPPVDNSWGADFGENVPGGGLVSTLADLSAFVHAILSRNPVLGTETQIRAWMQPGAFTGSPGSTVGSPWEIYRPAPSVLFPSGGGHTVTILSKDGASYGYHARISLLDEYGLGIMVLTAGDQSALGAVLNAVASTVIPAVDAGAREQAKSLYVGRFGKKPPPPAAASVTKQAQSRDKTKNSVDDEEIAIEATTEIDGESLKVTRLTRDGKDILGGLEEVWAATAGQFLPAELLNLTGVWRLYPAEIVRQRERVVGGNGGETEKVGIVEEDWRLAWGVRVSENGNPNSDLPGGVIEAGDCLLWTLADWLYYGQESVDRFVFVKDGKTGRVLGLEVPFLRSGLMEAAD</sequence>
<protein>
    <submittedName>
        <fullName evidence="6">Beta-lactamase/transpeptidase-like protein</fullName>
    </submittedName>
</protein>
<dbReference type="SUPFAM" id="SSF56601">
    <property type="entry name" value="beta-lactamase/transpeptidase-like"/>
    <property type="match status" value="1"/>
</dbReference>
<dbReference type="PANTHER" id="PTHR22935">
    <property type="entry name" value="PENICILLIN-BINDING PROTEIN"/>
    <property type="match status" value="1"/>
</dbReference>
<dbReference type="Pfam" id="PF00144">
    <property type="entry name" value="Beta-lactamase"/>
    <property type="match status" value="1"/>
</dbReference>
<dbReference type="AlphaFoldDB" id="A0AAJ0B192"/>
<evidence type="ECO:0000256" key="1">
    <source>
        <dbReference type="ARBA" id="ARBA00038473"/>
    </source>
</evidence>
<feature type="compositionally biased region" description="Basic and acidic residues" evidence="2">
    <location>
        <begin position="451"/>
        <end position="460"/>
    </location>
</feature>
<feature type="domain" description="Beta-lactamase-related" evidence="4">
    <location>
        <begin position="94"/>
        <end position="402"/>
    </location>
</feature>
<dbReference type="InterPro" id="IPR012338">
    <property type="entry name" value="Beta-lactam/transpept-like"/>
</dbReference>
<evidence type="ECO:0000256" key="2">
    <source>
        <dbReference type="SAM" id="MobiDB-lite"/>
    </source>
</evidence>
<keyword evidence="7" id="KW-1185">Reference proteome</keyword>
<dbReference type="Proteomes" id="UP001239445">
    <property type="component" value="Unassembled WGS sequence"/>
</dbReference>
<evidence type="ECO:0000256" key="3">
    <source>
        <dbReference type="SAM" id="SignalP"/>
    </source>
</evidence>
<organism evidence="6 7">
    <name type="scientific">Echria macrotheca</name>
    <dbReference type="NCBI Taxonomy" id="438768"/>
    <lineage>
        <taxon>Eukaryota</taxon>
        <taxon>Fungi</taxon>
        <taxon>Dikarya</taxon>
        <taxon>Ascomycota</taxon>
        <taxon>Pezizomycotina</taxon>
        <taxon>Sordariomycetes</taxon>
        <taxon>Sordariomycetidae</taxon>
        <taxon>Sordariales</taxon>
        <taxon>Schizotheciaceae</taxon>
        <taxon>Echria</taxon>
    </lineage>
</organism>
<dbReference type="EMBL" id="MU839853">
    <property type="protein sequence ID" value="KAK1749732.1"/>
    <property type="molecule type" value="Genomic_DNA"/>
</dbReference>
<name>A0AAJ0B192_9PEZI</name>
<dbReference type="Pfam" id="PF26335">
    <property type="entry name" value="ARB_00930_C"/>
    <property type="match status" value="1"/>
</dbReference>
<feature type="signal peptide" evidence="3">
    <location>
        <begin position="1"/>
        <end position="19"/>
    </location>
</feature>
<dbReference type="PANTHER" id="PTHR22935:SF95">
    <property type="entry name" value="BETA-LACTAMASE-LIKE 1-RELATED"/>
    <property type="match status" value="1"/>
</dbReference>
<accession>A0AAJ0B192</accession>
<feature type="region of interest" description="Disordered" evidence="2">
    <location>
        <begin position="438"/>
        <end position="460"/>
    </location>
</feature>
<evidence type="ECO:0000313" key="7">
    <source>
        <dbReference type="Proteomes" id="UP001239445"/>
    </source>
</evidence>
<evidence type="ECO:0000259" key="5">
    <source>
        <dbReference type="Pfam" id="PF26335"/>
    </source>
</evidence>
<dbReference type="InterPro" id="IPR051478">
    <property type="entry name" value="Beta-lactamase-like_AB/R"/>
</dbReference>
<feature type="chain" id="PRO_5042569434" evidence="3">
    <location>
        <begin position="20"/>
        <end position="624"/>
    </location>
</feature>
<evidence type="ECO:0000313" key="6">
    <source>
        <dbReference type="EMBL" id="KAK1749732.1"/>
    </source>
</evidence>
<comment type="caution">
    <text evidence="6">The sequence shown here is derived from an EMBL/GenBank/DDBJ whole genome shotgun (WGS) entry which is preliminary data.</text>
</comment>
<dbReference type="Gene3D" id="3.40.710.10">
    <property type="entry name" value="DD-peptidase/beta-lactamase superfamily"/>
    <property type="match status" value="1"/>
</dbReference>
<comment type="similarity">
    <text evidence="1">Belongs to the beta-lactamase family.</text>
</comment>
<proteinExistence type="inferred from homology"/>
<evidence type="ECO:0000259" key="4">
    <source>
        <dbReference type="Pfam" id="PF00144"/>
    </source>
</evidence>
<dbReference type="InterPro" id="IPR058664">
    <property type="entry name" value="ARB_00930-like_C"/>
</dbReference>